<dbReference type="InterPro" id="IPR011044">
    <property type="entry name" value="Quino_amine_DH_bsu"/>
</dbReference>
<reference evidence="1" key="1">
    <citation type="submission" date="2013-01" db="EMBL/GenBank/DDBJ databases">
        <title>Genome assembly of Mariniradius saccharolyticus AK6.</title>
        <authorList>
            <person name="Vaidya B."/>
            <person name="Khatri I."/>
            <person name="Tanuku N.R.S."/>
            <person name="Subramanian S."/>
            <person name="Pinnaka A."/>
        </authorList>
    </citation>
    <scope>NUCLEOTIDE SEQUENCE [LARGE SCALE GENOMIC DNA]</scope>
    <source>
        <strain evidence="1">AK6</strain>
    </source>
</reference>
<name>M7X6K3_9BACT</name>
<dbReference type="InParanoid" id="M7X6K3"/>
<protein>
    <submittedName>
        <fullName evidence="1">Uncharacterized protein</fullName>
    </submittedName>
</protein>
<dbReference type="AlphaFoldDB" id="M7X6K3"/>
<dbReference type="eggNOG" id="COG1520">
    <property type="taxonomic scope" value="Bacteria"/>
</dbReference>
<dbReference type="EMBL" id="AMZY02000010">
    <property type="protein sequence ID" value="EMS33070.1"/>
    <property type="molecule type" value="Genomic_DNA"/>
</dbReference>
<dbReference type="SUPFAM" id="SSF50969">
    <property type="entry name" value="YVTN repeat-like/Quinoprotein amine dehydrogenase"/>
    <property type="match status" value="1"/>
</dbReference>
<dbReference type="Proteomes" id="UP000010953">
    <property type="component" value="Unassembled WGS sequence"/>
</dbReference>
<evidence type="ECO:0000313" key="2">
    <source>
        <dbReference type="Proteomes" id="UP000010953"/>
    </source>
</evidence>
<gene>
    <name evidence="1" type="ORF">C943_00347</name>
</gene>
<accession>M7X6K3</accession>
<evidence type="ECO:0000313" key="1">
    <source>
        <dbReference type="EMBL" id="EMS33070.1"/>
    </source>
</evidence>
<proteinExistence type="predicted"/>
<dbReference type="STRING" id="1239962.C943_00347"/>
<sequence length="905" mass="102611">MSGLKRRIIVGLGILLIGLSAFLAFRYFFGKPLRSSFEATSEESLLLLRVDDPVGFWNGLVSQKFWKEMTTIPAVRNAESMLVGLDSLAGQQGRLQKFLKNKNFLASLQPVGKDEMDWLFVLEVSDEALKDFWSIIESNTSNRYVSATRLYSDVEIREIKAKDGSRTLSVARIDNLVLLSFTSFLLEEAIRNVQSESIPNMGDIYGDRLFKNREPVTLILTKAGVQGFAGVLGKEGRGEVFVAWPEKLAAVIHPEIDGSEIRFSGELYSDPSFPIETSDISEATWSNWLGLVPNSAASFSVFSFDHISKLSGIMGENLVLNPVVSGELENKLIDRGFLEGFTGMHLAIEMGQSFSDRRDRILVFRTDSAARQTEMLRDFVIGIAEGIERSTYVDFYRGREIFMIDLDQFPTHLFRANFSGFPNTFITVLEGNILMANSNSVLKRYLDEMDSGNGKSIASTGFPSENGDISQFQTYWELDFSNTWPTWMDFVSPSWAAFFQKYAAVAFQFEKLSLQVSVSNSSHFLTGKVSYRDTKTGAEQQLAMHEIKTVTFEEELTFGPKGLRNFNDASLEFLVQDRSDKVHLITEEGEEVFSKMLDGPIISDIFQIDYYKNNKLQLLFATANSLYAVDRLGEFLPGFPVDIPTGSISYLNLVDYENDRNYRYFLASASGEIYLLDREGKILDGWNPKVIPDPIVSNPTHFRVPGLGDRMFVIDRKGYWHLFNRRGEYEPGAPFELADEILTQYAIREGNSAKETRIVTVSPNGEVVMANFQGEITERTQLPRPDRESSFHLVKDPKNERYLLVVQEFNQLTVLDESYQTLFSQRIDAKDLYFQYFHFGPSNEILVVIDRQQEFIYLYDLAGKMLSERPLPGTSPLAIDLPAGKNEYAIFSIHGSQWIEYRVPL</sequence>
<organism evidence="1 2">
    <name type="scientific">Mariniradius saccharolyticus AK6</name>
    <dbReference type="NCBI Taxonomy" id="1239962"/>
    <lineage>
        <taxon>Bacteria</taxon>
        <taxon>Pseudomonadati</taxon>
        <taxon>Bacteroidota</taxon>
        <taxon>Cytophagia</taxon>
        <taxon>Cytophagales</taxon>
        <taxon>Cyclobacteriaceae</taxon>
        <taxon>Mariniradius</taxon>
    </lineage>
</organism>
<comment type="caution">
    <text evidence="1">The sequence shown here is derived from an EMBL/GenBank/DDBJ whole genome shotgun (WGS) entry which is preliminary data.</text>
</comment>
<keyword evidence="2" id="KW-1185">Reference proteome</keyword>